<feature type="transmembrane region" description="Helical" evidence="5">
    <location>
        <begin position="86"/>
        <end position="111"/>
    </location>
</feature>
<proteinExistence type="inferred from homology"/>
<dbReference type="GO" id="GO:0043953">
    <property type="term" value="P:protein transport by the Tat complex"/>
    <property type="evidence" value="ECO:0007669"/>
    <property type="project" value="TreeGrafter"/>
</dbReference>
<evidence type="ECO:0000256" key="5">
    <source>
        <dbReference type="SAM" id="Phobius"/>
    </source>
</evidence>
<protein>
    <submittedName>
        <fullName evidence="6">Sec-independent protein translocase protein TatC</fullName>
    </submittedName>
</protein>
<keyword evidence="2 5" id="KW-0812">Transmembrane</keyword>
<evidence type="ECO:0000256" key="4">
    <source>
        <dbReference type="ARBA" id="ARBA00023136"/>
    </source>
</evidence>
<evidence type="ECO:0000256" key="3">
    <source>
        <dbReference type="ARBA" id="ARBA00022989"/>
    </source>
</evidence>
<evidence type="ECO:0000256" key="2">
    <source>
        <dbReference type="ARBA" id="ARBA00022692"/>
    </source>
</evidence>
<dbReference type="PANTHER" id="PTHR30371:SF0">
    <property type="entry name" value="SEC-INDEPENDENT PROTEIN TRANSLOCASE PROTEIN TATC, CHLOROPLASTIC-RELATED"/>
    <property type="match status" value="1"/>
</dbReference>
<dbReference type="PANTHER" id="PTHR30371">
    <property type="entry name" value="SEC-INDEPENDENT PROTEIN TRANSLOCASE PROTEIN TATC"/>
    <property type="match status" value="1"/>
</dbReference>
<name>A0A645BCR2_9ZZZZ</name>
<reference evidence="6" key="1">
    <citation type="submission" date="2019-08" db="EMBL/GenBank/DDBJ databases">
        <authorList>
            <person name="Kucharzyk K."/>
            <person name="Murdoch R.W."/>
            <person name="Higgins S."/>
            <person name="Loffler F."/>
        </authorList>
    </citation>
    <scope>NUCLEOTIDE SEQUENCE</scope>
</reference>
<comment type="subcellular location">
    <subcellularLocation>
        <location evidence="1">Membrane</location>
        <topology evidence="1">Multi-pass membrane protein</topology>
    </subcellularLocation>
</comment>
<feature type="transmembrane region" description="Helical" evidence="5">
    <location>
        <begin position="123"/>
        <end position="145"/>
    </location>
</feature>
<feature type="transmembrane region" description="Helical" evidence="5">
    <location>
        <begin position="30"/>
        <end position="49"/>
    </location>
</feature>
<gene>
    <name evidence="6" type="primary">tatC_17</name>
    <name evidence="6" type="ORF">SDC9_109716</name>
</gene>
<evidence type="ECO:0000313" key="6">
    <source>
        <dbReference type="EMBL" id="MPM62838.1"/>
    </source>
</evidence>
<dbReference type="GO" id="GO:0033281">
    <property type="term" value="C:TAT protein transport complex"/>
    <property type="evidence" value="ECO:0007669"/>
    <property type="project" value="TreeGrafter"/>
</dbReference>
<keyword evidence="3 5" id="KW-1133">Transmembrane helix</keyword>
<dbReference type="EMBL" id="VSSQ01019073">
    <property type="protein sequence ID" value="MPM62838.1"/>
    <property type="molecule type" value="Genomic_DNA"/>
</dbReference>
<accession>A0A645BCR2</accession>
<dbReference type="NCBIfam" id="TIGR00945">
    <property type="entry name" value="tatC"/>
    <property type="match status" value="1"/>
</dbReference>
<dbReference type="GO" id="GO:0065002">
    <property type="term" value="P:intracellular protein transmembrane transport"/>
    <property type="evidence" value="ECO:0007669"/>
    <property type="project" value="TreeGrafter"/>
</dbReference>
<dbReference type="GO" id="GO:0009977">
    <property type="term" value="F:proton motive force dependent protein transmembrane transporter activity"/>
    <property type="evidence" value="ECO:0007669"/>
    <property type="project" value="TreeGrafter"/>
</dbReference>
<dbReference type="Pfam" id="PF00902">
    <property type="entry name" value="TatC"/>
    <property type="match status" value="1"/>
</dbReference>
<organism evidence="6">
    <name type="scientific">bioreactor metagenome</name>
    <dbReference type="NCBI Taxonomy" id="1076179"/>
    <lineage>
        <taxon>unclassified sequences</taxon>
        <taxon>metagenomes</taxon>
        <taxon>ecological metagenomes</taxon>
    </lineage>
</organism>
<feature type="transmembrane region" description="Helical" evidence="5">
    <location>
        <begin position="205"/>
        <end position="221"/>
    </location>
</feature>
<dbReference type="AlphaFoldDB" id="A0A645BCR2"/>
<keyword evidence="4 5" id="KW-0472">Membrane</keyword>
<comment type="caution">
    <text evidence="6">The sequence shown here is derived from an EMBL/GenBank/DDBJ whole genome shotgun (WGS) entry which is preliminary data.</text>
</comment>
<dbReference type="PRINTS" id="PR01840">
    <property type="entry name" value="TATCFAMILY"/>
</dbReference>
<dbReference type="InterPro" id="IPR002033">
    <property type="entry name" value="TatC"/>
</dbReference>
<evidence type="ECO:0000256" key="1">
    <source>
        <dbReference type="ARBA" id="ARBA00004141"/>
    </source>
</evidence>
<dbReference type="HAMAP" id="MF_00902">
    <property type="entry name" value="TatC"/>
    <property type="match status" value="1"/>
</dbReference>
<feature type="transmembrane region" description="Helical" evidence="5">
    <location>
        <begin position="165"/>
        <end position="193"/>
    </location>
</feature>
<sequence>MANRKKRREGFRDGGGMNVFFSHLEALRRMLLEVLAIFVLLLIPGWYWAAEIIAVLQHYAASGLETQFSLRYFALMEPFVVEFKTGVLLALGAGMPLYFWRIWHFLAPALYRHERRWLAGGALAAWGLFMAGVCLALFAVVPLLLRFSLSFARTGLEPLIGVENFVMLILTICLAFGVMFEFPLLLLLLLLLGVIRLDTLCRQRPTVLVIILVLAAILTPPDVLSQVMLAVTCYLLFELTLLVARFLPRPPESPEPESEPPVEPLPEVYQAAERRALRRRSRPPRRGPYFRR</sequence>